<sequence>MDLNGALFRVNLNLLPTEHLRTLLKACGIKSLTTSPRQQLIFMVKIIRNYLLTGNDEVLSYSKENSRQIGHNFENISLNTIINDETLSRSNICRAIKSNVTLFENILLNEHVDLDEIIETCSTYLKVPIDIFKDSKVVNKIQEILSIDGIAS</sequence>
<name>A0A1J4MGW2_9CRYT</name>
<dbReference type="AlphaFoldDB" id="A0A1J4MGW2"/>
<accession>A0A1J4MGW2</accession>
<keyword evidence="2" id="KW-1185">Reference proteome</keyword>
<dbReference type="EMBL" id="LRBS01000103">
    <property type="protein sequence ID" value="OII73473.1"/>
    <property type="molecule type" value="Genomic_DNA"/>
</dbReference>
<protein>
    <submittedName>
        <fullName evidence="1">Uncharacterized protein</fullName>
    </submittedName>
</protein>
<proteinExistence type="predicted"/>
<dbReference type="VEuPathDB" id="CryptoDB:cand_003080"/>
<dbReference type="GeneID" id="92364493"/>
<evidence type="ECO:0000313" key="1">
    <source>
        <dbReference type="EMBL" id="OII73473.1"/>
    </source>
</evidence>
<dbReference type="Proteomes" id="UP000186804">
    <property type="component" value="Unassembled WGS sequence"/>
</dbReference>
<comment type="caution">
    <text evidence="1">The sequence shown here is derived from an EMBL/GenBank/DDBJ whole genome shotgun (WGS) entry which is preliminary data.</text>
</comment>
<dbReference type="RefSeq" id="XP_067067130.1">
    <property type="nucleotide sequence ID" value="XM_067210555.1"/>
</dbReference>
<organism evidence="1 2">
    <name type="scientific">Cryptosporidium andersoni</name>
    <dbReference type="NCBI Taxonomy" id="117008"/>
    <lineage>
        <taxon>Eukaryota</taxon>
        <taxon>Sar</taxon>
        <taxon>Alveolata</taxon>
        <taxon>Apicomplexa</taxon>
        <taxon>Conoidasida</taxon>
        <taxon>Coccidia</taxon>
        <taxon>Eucoccidiorida</taxon>
        <taxon>Eimeriorina</taxon>
        <taxon>Cryptosporidiidae</taxon>
        <taxon>Cryptosporidium</taxon>
    </lineage>
</organism>
<gene>
    <name evidence="1" type="ORF">cand_003080</name>
</gene>
<dbReference type="OrthoDB" id="338403at2759"/>
<reference evidence="1 2" key="1">
    <citation type="submission" date="2016-10" db="EMBL/GenBank/DDBJ databases">
        <title>Reductive evolution of mitochondrial metabolism and differential evolution of invasion-related proteins in Cryptosporidium.</title>
        <authorList>
            <person name="Liu S."/>
            <person name="Roellig D.M."/>
            <person name="Guo Y."/>
            <person name="Li N."/>
            <person name="Frace M.A."/>
            <person name="Tang K."/>
            <person name="Zhang L."/>
            <person name="Feng Y."/>
            <person name="Xiao L."/>
        </authorList>
    </citation>
    <scope>NUCLEOTIDE SEQUENCE [LARGE SCALE GENOMIC DNA]</scope>
    <source>
        <strain evidence="1">30847</strain>
    </source>
</reference>
<evidence type="ECO:0000313" key="2">
    <source>
        <dbReference type="Proteomes" id="UP000186804"/>
    </source>
</evidence>